<protein>
    <recommendedName>
        <fullName evidence="1">BON domain-containing protein</fullName>
    </recommendedName>
</protein>
<organism evidence="2">
    <name type="scientific">marine metagenome</name>
    <dbReference type="NCBI Taxonomy" id="408172"/>
    <lineage>
        <taxon>unclassified sequences</taxon>
        <taxon>metagenomes</taxon>
        <taxon>ecological metagenomes</taxon>
    </lineage>
</organism>
<reference evidence="2" key="1">
    <citation type="submission" date="2018-05" db="EMBL/GenBank/DDBJ databases">
        <authorList>
            <person name="Lanie J.A."/>
            <person name="Ng W.-L."/>
            <person name="Kazmierczak K.M."/>
            <person name="Andrzejewski T.M."/>
            <person name="Davidsen T.M."/>
            <person name="Wayne K.J."/>
            <person name="Tettelin H."/>
            <person name="Glass J.I."/>
            <person name="Rusch D."/>
            <person name="Podicherti R."/>
            <person name="Tsui H.-C.T."/>
            <person name="Winkler M.E."/>
        </authorList>
    </citation>
    <scope>NUCLEOTIDE SEQUENCE</scope>
</reference>
<dbReference type="Pfam" id="PF04972">
    <property type="entry name" value="BON"/>
    <property type="match status" value="1"/>
</dbReference>
<accession>A0A381U1Y1</accession>
<dbReference type="AlphaFoldDB" id="A0A381U1Y1"/>
<dbReference type="InterPro" id="IPR007055">
    <property type="entry name" value="BON_dom"/>
</dbReference>
<feature type="domain" description="BON" evidence="1">
    <location>
        <begin position="34"/>
        <end position="114"/>
    </location>
</feature>
<evidence type="ECO:0000313" key="2">
    <source>
        <dbReference type="EMBL" id="SVA22084.1"/>
    </source>
</evidence>
<dbReference type="EMBL" id="UINC01005559">
    <property type="protein sequence ID" value="SVA22084.1"/>
    <property type="molecule type" value="Genomic_DNA"/>
</dbReference>
<proteinExistence type="predicted"/>
<dbReference type="PROSITE" id="PS50914">
    <property type="entry name" value="BON"/>
    <property type="match status" value="1"/>
</dbReference>
<evidence type="ECO:0000259" key="1">
    <source>
        <dbReference type="PROSITE" id="PS50914"/>
    </source>
</evidence>
<name>A0A381U1Y1_9ZZZZ</name>
<gene>
    <name evidence="2" type="ORF">METZ01_LOCUS74938</name>
</gene>
<dbReference type="PROSITE" id="PS51257">
    <property type="entry name" value="PROKAR_LIPOPROTEIN"/>
    <property type="match status" value="1"/>
</dbReference>
<sequence length="120" mass="12174">MSLRSRNRASKFYLALAISFGAAAAFSACASGVPDELLQERVEAALAAASDVPADALSVVVMDGIVTISGSVVCQECGGRRTPGGSGTVQQSLGAVVRAIPGVESVEFELEYEPSPGGGR</sequence>